<organism evidence="1 2">
    <name type="scientific">Reticulomyxa filosa</name>
    <dbReference type="NCBI Taxonomy" id="46433"/>
    <lineage>
        <taxon>Eukaryota</taxon>
        <taxon>Sar</taxon>
        <taxon>Rhizaria</taxon>
        <taxon>Retaria</taxon>
        <taxon>Foraminifera</taxon>
        <taxon>Monothalamids</taxon>
        <taxon>Reticulomyxidae</taxon>
        <taxon>Reticulomyxa</taxon>
    </lineage>
</organism>
<gene>
    <name evidence="1" type="ORF">RFI_19685</name>
</gene>
<name>X6MUG8_RETFI</name>
<accession>X6MUG8</accession>
<sequence length="197" mass="22867">MKNWKEYQQSISIQTNEKGQNLSFYLVEKTPGYLLVPSATELLGTYTKYFSSIHLQSEQHAHLKIFVILRNPVYRLWSDIWMSCLHHNSQSSSTLSSKLRSPLIIKQKVSNLTTNHSDLYPCLIHVINIIEEHIQGVTNQSSNLVGQSNIYNDNTEMVTTKYSKHQPYWKELAVLYQVIKFNNDNSNMTFGFILFCD</sequence>
<dbReference type="Gene3D" id="3.40.50.300">
    <property type="entry name" value="P-loop containing nucleotide triphosphate hydrolases"/>
    <property type="match status" value="1"/>
</dbReference>
<dbReference type="InterPro" id="IPR027417">
    <property type="entry name" value="P-loop_NTPase"/>
</dbReference>
<protein>
    <recommendedName>
        <fullName evidence="3">Sulfotransferase</fullName>
    </recommendedName>
</protein>
<dbReference type="Proteomes" id="UP000023152">
    <property type="component" value="Unassembled WGS sequence"/>
</dbReference>
<reference evidence="1 2" key="1">
    <citation type="journal article" date="2013" name="Curr. Biol.">
        <title>The Genome of the Foraminiferan Reticulomyxa filosa.</title>
        <authorList>
            <person name="Glockner G."/>
            <person name="Hulsmann N."/>
            <person name="Schleicher M."/>
            <person name="Noegel A.A."/>
            <person name="Eichinger L."/>
            <person name="Gallinger C."/>
            <person name="Pawlowski J."/>
            <person name="Sierra R."/>
            <person name="Euteneuer U."/>
            <person name="Pillet L."/>
            <person name="Moustafa A."/>
            <person name="Platzer M."/>
            <person name="Groth M."/>
            <person name="Szafranski K."/>
            <person name="Schliwa M."/>
        </authorList>
    </citation>
    <scope>NUCLEOTIDE SEQUENCE [LARGE SCALE GENOMIC DNA]</scope>
</reference>
<proteinExistence type="predicted"/>
<keyword evidence="2" id="KW-1185">Reference proteome</keyword>
<comment type="caution">
    <text evidence="1">The sequence shown here is derived from an EMBL/GenBank/DDBJ whole genome shotgun (WGS) entry which is preliminary data.</text>
</comment>
<dbReference type="SUPFAM" id="SSF52540">
    <property type="entry name" value="P-loop containing nucleoside triphosphate hydrolases"/>
    <property type="match status" value="1"/>
</dbReference>
<evidence type="ECO:0000313" key="2">
    <source>
        <dbReference type="Proteomes" id="UP000023152"/>
    </source>
</evidence>
<dbReference type="AlphaFoldDB" id="X6MUG8"/>
<evidence type="ECO:0008006" key="3">
    <source>
        <dbReference type="Google" id="ProtNLM"/>
    </source>
</evidence>
<evidence type="ECO:0000313" key="1">
    <source>
        <dbReference type="EMBL" id="ETO17633.1"/>
    </source>
</evidence>
<dbReference type="EMBL" id="ASPP01016251">
    <property type="protein sequence ID" value="ETO17633.1"/>
    <property type="molecule type" value="Genomic_DNA"/>
</dbReference>